<gene>
    <name evidence="6" type="ORF">DFR64_1334</name>
</gene>
<evidence type="ECO:0000256" key="3">
    <source>
        <dbReference type="ARBA" id="ARBA00023002"/>
    </source>
</evidence>
<evidence type="ECO:0000313" key="7">
    <source>
        <dbReference type="Proteomes" id="UP000256388"/>
    </source>
</evidence>
<dbReference type="PANTHER" id="PTHR23026">
    <property type="entry name" value="NADPH NITROREDUCTASE"/>
    <property type="match status" value="1"/>
</dbReference>
<evidence type="ECO:0000313" key="6">
    <source>
        <dbReference type="EMBL" id="REG11447.1"/>
    </source>
</evidence>
<dbReference type="Pfam" id="PF00881">
    <property type="entry name" value="Nitroreductase"/>
    <property type="match status" value="2"/>
</dbReference>
<reference evidence="6 7" key="1">
    <citation type="submission" date="2018-08" db="EMBL/GenBank/DDBJ databases">
        <title>Genomic Encyclopedia of Type Strains, Phase IV (KMG-IV): sequencing the most valuable type-strain genomes for metagenomic binning, comparative biology and taxonomic classification.</title>
        <authorList>
            <person name="Goeker M."/>
        </authorList>
    </citation>
    <scope>NUCLEOTIDE SEQUENCE [LARGE SCALE GENOMIC DNA]</scope>
    <source>
        <strain evidence="6 7">DSM 23923</strain>
    </source>
</reference>
<accession>A0A347ZRR8</accession>
<dbReference type="Proteomes" id="UP000256388">
    <property type="component" value="Unassembled WGS sequence"/>
</dbReference>
<dbReference type="AlphaFoldDB" id="A0A347ZRR8"/>
<keyword evidence="1" id="KW-0285">Flavoprotein</keyword>
<evidence type="ECO:0000256" key="4">
    <source>
        <dbReference type="SAM" id="Phobius"/>
    </source>
</evidence>
<dbReference type="Gene3D" id="3.40.109.10">
    <property type="entry name" value="NADH Oxidase"/>
    <property type="match status" value="1"/>
</dbReference>
<sequence length="369" mass="42732">MNLNKLKKIAKNILAVPFVRKFNNRFNSLLYRFLSVSKIFALPYHFIISHFFDREIFAFTKAISKYNRNVYAVHPSNVIIRRNIHRLEKGMIMENRRDVFALDYIEETVEKYAEVLEKSNGVELETGEIQWAYDVLSEYFRITDSSQPLIARMKARFEELPQPTLQDPKDKFVPYPSSQRSQYKIPSYEEFLSLSKRRRSVRWFQEKAVPREDVDKAMQAAALAPSACNRQPFQYRIFDDPQLAKEIAAIPFGTGGYSDNVPMTVVVVGDLSNYFSSRDRHTIYIDASLSVMAFMYALETMGLSSVAINWPDFGLLEKKMKKKLNLKTYERPIILLAVGYAKDDGMIPCSKKKPLDELRSYNNLGEASN</sequence>
<feature type="domain" description="Nitroreductase" evidence="5">
    <location>
        <begin position="196"/>
        <end position="249"/>
    </location>
</feature>
<keyword evidence="4" id="KW-0472">Membrane</keyword>
<keyword evidence="4" id="KW-0812">Transmembrane</keyword>
<dbReference type="OrthoDB" id="9809288at2"/>
<dbReference type="SUPFAM" id="SSF55469">
    <property type="entry name" value="FMN-dependent nitroreductase-like"/>
    <property type="match status" value="1"/>
</dbReference>
<dbReference type="InterPro" id="IPR029479">
    <property type="entry name" value="Nitroreductase"/>
</dbReference>
<dbReference type="InterPro" id="IPR050627">
    <property type="entry name" value="Nitroreductase/BluB"/>
</dbReference>
<proteinExistence type="predicted"/>
<protein>
    <submittedName>
        <fullName evidence="6">Nitroreductase</fullName>
    </submittedName>
</protein>
<keyword evidence="3" id="KW-0560">Oxidoreductase</keyword>
<dbReference type="EMBL" id="QUMS01000001">
    <property type="protein sequence ID" value="REG11447.1"/>
    <property type="molecule type" value="Genomic_DNA"/>
</dbReference>
<keyword evidence="4" id="KW-1133">Transmembrane helix</keyword>
<keyword evidence="7" id="KW-1185">Reference proteome</keyword>
<keyword evidence="2" id="KW-0288">FMN</keyword>
<evidence type="ECO:0000256" key="1">
    <source>
        <dbReference type="ARBA" id="ARBA00022630"/>
    </source>
</evidence>
<dbReference type="PANTHER" id="PTHR23026:SF90">
    <property type="entry name" value="IODOTYROSINE DEIODINASE 1"/>
    <property type="match status" value="1"/>
</dbReference>
<feature type="transmembrane region" description="Helical" evidence="4">
    <location>
        <begin position="29"/>
        <end position="52"/>
    </location>
</feature>
<dbReference type="InterPro" id="IPR000415">
    <property type="entry name" value="Nitroreductase-like"/>
</dbReference>
<name>A0A347ZRR8_9CHLR</name>
<evidence type="ECO:0000259" key="5">
    <source>
        <dbReference type="Pfam" id="PF00881"/>
    </source>
</evidence>
<evidence type="ECO:0000256" key="2">
    <source>
        <dbReference type="ARBA" id="ARBA00022643"/>
    </source>
</evidence>
<dbReference type="CDD" id="cd02062">
    <property type="entry name" value="Nitro_FMN_reductase"/>
    <property type="match status" value="1"/>
</dbReference>
<dbReference type="GO" id="GO:0016491">
    <property type="term" value="F:oxidoreductase activity"/>
    <property type="evidence" value="ECO:0007669"/>
    <property type="project" value="UniProtKB-KW"/>
</dbReference>
<organism evidence="6 7">
    <name type="scientific">Pelolinea submarina</name>
    <dbReference type="NCBI Taxonomy" id="913107"/>
    <lineage>
        <taxon>Bacteria</taxon>
        <taxon>Bacillati</taxon>
        <taxon>Chloroflexota</taxon>
        <taxon>Anaerolineae</taxon>
        <taxon>Anaerolineales</taxon>
        <taxon>Anaerolineaceae</taxon>
        <taxon>Pelolinea</taxon>
    </lineage>
</organism>
<comment type="caution">
    <text evidence="6">The sequence shown here is derived from an EMBL/GenBank/DDBJ whole genome shotgun (WGS) entry which is preliminary data.</text>
</comment>
<dbReference type="RefSeq" id="WP_116224579.1">
    <property type="nucleotide sequence ID" value="NZ_AP018437.1"/>
</dbReference>
<feature type="domain" description="Nitroreductase" evidence="5">
    <location>
        <begin position="261"/>
        <end position="340"/>
    </location>
</feature>